<dbReference type="InterPro" id="IPR001214">
    <property type="entry name" value="SET_dom"/>
</dbReference>
<dbReference type="InterPro" id="IPR046341">
    <property type="entry name" value="SET_dom_sf"/>
</dbReference>
<protein>
    <recommendedName>
        <fullName evidence="1">SET domain-containing protein</fullName>
    </recommendedName>
</protein>
<dbReference type="PROSITE" id="PS50280">
    <property type="entry name" value="SET"/>
    <property type="match status" value="1"/>
</dbReference>
<dbReference type="EMBL" id="JALJOQ010000048">
    <property type="protein sequence ID" value="KAK9804656.1"/>
    <property type="molecule type" value="Genomic_DNA"/>
</dbReference>
<dbReference type="Proteomes" id="UP001465755">
    <property type="component" value="Unassembled WGS sequence"/>
</dbReference>
<dbReference type="Pfam" id="PF00856">
    <property type="entry name" value="SET"/>
    <property type="match status" value="1"/>
</dbReference>
<dbReference type="AlphaFoldDB" id="A0AAW1P626"/>
<dbReference type="SUPFAM" id="SSF82199">
    <property type="entry name" value="SET domain"/>
    <property type="match status" value="1"/>
</dbReference>
<evidence type="ECO:0000313" key="2">
    <source>
        <dbReference type="EMBL" id="KAK9804656.1"/>
    </source>
</evidence>
<gene>
    <name evidence="2" type="ORF">WJX73_005250</name>
</gene>
<accession>A0AAW1P626</accession>
<keyword evidence="3" id="KW-1185">Reference proteome</keyword>
<name>A0AAW1P626_9CHLO</name>
<feature type="domain" description="SET" evidence="1">
    <location>
        <begin position="68"/>
        <end position="204"/>
    </location>
</feature>
<reference evidence="2 3" key="1">
    <citation type="journal article" date="2024" name="Nat. Commun.">
        <title>Phylogenomics reveals the evolutionary origins of lichenization in chlorophyte algae.</title>
        <authorList>
            <person name="Puginier C."/>
            <person name="Libourel C."/>
            <person name="Otte J."/>
            <person name="Skaloud P."/>
            <person name="Haon M."/>
            <person name="Grisel S."/>
            <person name="Petersen M."/>
            <person name="Berrin J.G."/>
            <person name="Delaux P.M."/>
            <person name="Dal Grande F."/>
            <person name="Keller J."/>
        </authorList>
    </citation>
    <scope>NUCLEOTIDE SEQUENCE [LARGE SCALE GENOMIC DNA]</scope>
    <source>
        <strain evidence="2 3">SAG 2036</strain>
    </source>
</reference>
<evidence type="ECO:0000259" key="1">
    <source>
        <dbReference type="PROSITE" id="PS50280"/>
    </source>
</evidence>
<proteinExistence type="predicted"/>
<organism evidence="2 3">
    <name type="scientific">Symbiochloris irregularis</name>
    <dbReference type="NCBI Taxonomy" id="706552"/>
    <lineage>
        <taxon>Eukaryota</taxon>
        <taxon>Viridiplantae</taxon>
        <taxon>Chlorophyta</taxon>
        <taxon>core chlorophytes</taxon>
        <taxon>Trebouxiophyceae</taxon>
        <taxon>Trebouxiales</taxon>
        <taxon>Trebouxiaceae</taxon>
        <taxon>Symbiochloris</taxon>
    </lineage>
</organism>
<sequence length="214" mass="23070">MLRQSSAFPRRSRCQRLVCTAVSPPLTALSGLRLLHWPTGLPALVLPTFLVSLGAAWIDRPRGWADRSLVQEGTSRVHGRGVFARTNLQPGSTIGIYPGRPRSAADMAAKAKQAPACKGYTFHTSGGSYLDPTDAHGKPSRHPTSSRGFSLPWLPIDPLLAYVNEPPPGRLTNVSVIDGTDDLELVFVVTADVAAGEEIFVDYGLTFDRSSYDG</sequence>
<evidence type="ECO:0000313" key="3">
    <source>
        <dbReference type="Proteomes" id="UP001465755"/>
    </source>
</evidence>
<comment type="caution">
    <text evidence="2">The sequence shown here is derived from an EMBL/GenBank/DDBJ whole genome shotgun (WGS) entry which is preliminary data.</text>
</comment>
<dbReference type="Gene3D" id="2.170.270.10">
    <property type="entry name" value="SET domain"/>
    <property type="match status" value="1"/>
</dbReference>